<dbReference type="PIRSF" id="PIRSF004967">
    <property type="entry name" value="DPH1"/>
    <property type="match status" value="1"/>
</dbReference>
<evidence type="ECO:0000256" key="3">
    <source>
        <dbReference type="ARBA" id="ARBA00010173"/>
    </source>
</evidence>
<keyword evidence="6" id="KW-0808">Transferase</keyword>
<comment type="pathway">
    <text evidence="2">Protein modification; peptidyl-diphthamide biosynthesis.</text>
</comment>
<dbReference type="GO" id="GO:0046872">
    <property type="term" value="F:metal ion binding"/>
    <property type="evidence" value="ECO:0007669"/>
    <property type="project" value="UniProtKB-KW"/>
</dbReference>
<protein>
    <recommendedName>
        <fullName evidence="5">2-(3-amino-3-carboxypropyl)histidine synthase subunit 1</fullName>
        <ecNumber evidence="4">2.5.1.108</ecNumber>
    </recommendedName>
    <alternativeName>
        <fullName evidence="12">Diphthamide biosynthesis protein 1</fullName>
    </alternativeName>
    <alternativeName>
        <fullName evidence="13">Diphtheria toxin resistance protein 1</fullName>
    </alternativeName>
    <alternativeName>
        <fullName evidence="11">S-adenosyl-L-methionine:L-histidine 3-amino-3-carboxypropyltransferase 1</fullName>
    </alternativeName>
</protein>
<evidence type="ECO:0000256" key="14">
    <source>
        <dbReference type="ARBA" id="ARBA00048403"/>
    </source>
</evidence>
<dbReference type="Gene3D" id="3.40.50.11840">
    <property type="entry name" value="Diphthamide synthesis DPH1/DPH2 domain 1"/>
    <property type="match status" value="1"/>
</dbReference>
<dbReference type="PANTHER" id="PTHR10762:SF1">
    <property type="entry name" value="2-(3-AMINO-3-CARBOXYPROPYL)HISTIDINE SYNTHASE SUBUNIT 1"/>
    <property type="match status" value="1"/>
</dbReference>
<dbReference type="NCBIfam" id="TIGR00322">
    <property type="entry name" value="diphth2_R"/>
    <property type="match status" value="1"/>
</dbReference>
<dbReference type="InterPro" id="IPR016435">
    <property type="entry name" value="DPH1/DPH2"/>
</dbReference>
<evidence type="ECO:0000256" key="9">
    <source>
        <dbReference type="ARBA" id="ARBA00023004"/>
    </source>
</evidence>
<evidence type="ECO:0000256" key="1">
    <source>
        <dbReference type="ARBA" id="ARBA00001966"/>
    </source>
</evidence>
<keyword evidence="15" id="KW-1185">Reference proteome</keyword>
<dbReference type="Proteomes" id="UP000887566">
    <property type="component" value="Unplaced"/>
</dbReference>
<evidence type="ECO:0000256" key="8">
    <source>
        <dbReference type="ARBA" id="ARBA00022723"/>
    </source>
</evidence>
<dbReference type="AlphaFoldDB" id="A0A914XEH5"/>
<keyword evidence="9" id="KW-0408">Iron</keyword>
<sequence>MAANRVPSSTAPLKSVQANKLLLEEICSNEELLKDMKILPANYNFEVAKTIWKIRTTGCKRVALQFPEGLLLYSCVISDLLEKYTGCETVIMGDVTYGACCVDDFTAKGLGCDLLVHYGHSCLVPIQNTEGIQMLYVFVDIQMNAGHFIDTLKANFPPGSTIALVSTIQFVRCLQDVHKALTAEGYHIIVPQCK</sequence>
<evidence type="ECO:0000256" key="12">
    <source>
        <dbReference type="ARBA" id="ARBA00032574"/>
    </source>
</evidence>
<keyword evidence="8" id="KW-0479">Metal-binding</keyword>
<evidence type="ECO:0000256" key="10">
    <source>
        <dbReference type="ARBA" id="ARBA00023014"/>
    </source>
</evidence>
<evidence type="ECO:0000256" key="2">
    <source>
        <dbReference type="ARBA" id="ARBA00005156"/>
    </source>
</evidence>
<dbReference type="EC" id="2.5.1.108" evidence="4"/>
<dbReference type="WBParaSite" id="PSAMB.scaffold7898size6922.g30681.t1">
    <property type="protein sequence ID" value="PSAMB.scaffold7898size6922.g30681.t1"/>
    <property type="gene ID" value="PSAMB.scaffold7898size6922.g30681"/>
</dbReference>
<dbReference type="InterPro" id="IPR042264">
    <property type="entry name" value="DPH1/DPH2_2"/>
</dbReference>
<dbReference type="GO" id="GO:0090560">
    <property type="term" value="F:2-(3-amino-3-carboxypropyl)histidine synthase activity"/>
    <property type="evidence" value="ECO:0007669"/>
    <property type="project" value="UniProtKB-EC"/>
</dbReference>
<accession>A0A914XEH5</accession>
<dbReference type="FunFam" id="3.40.50.11840:FF:000001">
    <property type="entry name" value="2-(3-amino-3-carboxypropyl)histidine synthase subunit 1"/>
    <property type="match status" value="1"/>
</dbReference>
<organism evidence="15 16">
    <name type="scientific">Plectus sambesii</name>
    <dbReference type="NCBI Taxonomy" id="2011161"/>
    <lineage>
        <taxon>Eukaryota</taxon>
        <taxon>Metazoa</taxon>
        <taxon>Ecdysozoa</taxon>
        <taxon>Nematoda</taxon>
        <taxon>Chromadorea</taxon>
        <taxon>Plectida</taxon>
        <taxon>Plectina</taxon>
        <taxon>Plectoidea</taxon>
        <taxon>Plectidae</taxon>
        <taxon>Plectus</taxon>
    </lineage>
</organism>
<evidence type="ECO:0000256" key="6">
    <source>
        <dbReference type="ARBA" id="ARBA00022679"/>
    </source>
</evidence>
<dbReference type="InterPro" id="IPR042263">
    <property type="entry name" value="DPH1/DPH2_1"/>
</dbReference>
<evidence type="ECO:0000256" key="5">
    <source>
        <dbReference type="ARBA" id="ARBA00021915"/>
    </source>
</evidence>
<dbReference type="GO" id="GO:0017183">
    <property type="term" value="P:protein histidyl modification to diphthamide"/>
    <property type="evidence" value="ECO:0007669"/>
    <property type="project" value="InterPro"/>
</dbReference>
<evidence type="ECO:0000256" key="13">
    <source>
        <dbReference type="ARBA" id="ARBA00032789"/>
    </source>
</evidence>
<evidence type="ECO:0000256" key="4">
    <source>
        <dbReference type="ARBA" id="ARBA00012221"/>
    </source>
</evidence>
<evidence type="ECO:0000256" key="11">
    <source>
        <dbReference type="ARBA" id="ARBA00031690"/>
    </source>
</evidence>
<name>A0A914XEH5_9BILA</name>
<dbReference type="Pfam" id="PF01866">
    <property type="entry name" value="Diphthamide_syn"/>
    <property type="match status" value="1"/>
</dbReference>
<comment type="catalytic activity">
    <reaction evidence="14">
        <text>L-histidyl-[translation elongation factor 2] + S-adenosyl-L-methionine = 2-[(3S)-amino-3-carboxypropyl]-L-histidyl-[translation elongation factor 2] + S-methyl-5'-thioadenosine + H(+)</text>
        <dbReference type="Rhea" id="RHEA:36783"/>
        <dbReference type="Rhea" id="RHEA-COMP:9748"/>
        <dbReference type="Rhea" id="RHEA-COMP:9749"/>
        <dbReference type="ChEBI" id="CHEBI:15378"/>
        <dbReference type="ChEBI" id="CHEBI:17509"/>
        <dbReference type="ChEBI" id="CHEBI:29979"/>
        <dbReference type="ChEBI" id="CHEBI:59789"/>
        <dbReference type="ChEBI" id="CHEBI:73995"/>
        <dbReference type="EC" id="2.5.1.108"/>
    </reaction>
</comment>
<dbReference type="GO" id="GO:0051536">
    <property type="term" value="F:iron-sulfur cluster binding"/>
    <property type="evidence" value="ECO:0007669"/>
    <property type="project" value="UniProtKB-KW"/>
</dbReference>
<keyword evidence="10" id="KW-0411">Iron-sulfur</keyword>
<reference evidence="16" key="1">
    <citation type="submission" date="2022-11" db="UniProtKB">
        <authorList>
            <consortium name="WormBaseParasite"/>
        </authorList>
    </citation>
    <scope>IDENTIFICATION</scope>
</reference>
<dbReference type="SFLD" id="SFLDS00032">
    <property type="entry name" value="Radical_SAM_3-amino-3-carboxyp"/>
    <property type="match status" value="1"/>
</dbReference>
<evidence type="ECO:0000313" key="16">
    <source>
        <dbReference type="WBParaSite" id="PSAMB.scaffold7898size6922.g30681.t1"/>
    </source>
</evidence>
<proteinExistence type="inferred from homology"/>
<dbReference type="PANTHER" id="PTHR10762">
    <property type="entry name" value="DIPHTHAMIDE BIOSYNTHESIS PROTEIN"/>
    <property type="match status" value="1"/>
</dbReference>
<evidence type="ECO:0000313" key="15">
    <source>
        <dbReference type="Proteomes" id="UP000887566"/>
    </source>
</evidence>
<dbReference type="Gene3D" id="3.40.50.11850">
    <property type="entry name" value="Diphthamide synthesis DPH1/DPH2 domain 2"/>
    <property type="match status" value="1"/>
</dbReference>
<keyword evidence="7" id="KW-0949">S-adenosyl-L-methionine</keyword>
<dbReference type="InterPro" id="IPR035435">
    <property type="entry name" value="DPH1/DPH2_euk_archaea"/>
</dbReference>
<comment type="similarity">
    <text evidence="3">Belongs to the DPH1/DPH2 family. DPH1 subfamily.</text>
</comment>
<comment type="cofactor">
    <cofactor evidence="1">
        <name>[4Fe-4S] cluster</name>
        <dbReference type="ChEBI" id="CHEBI:49883"/>
    </cofactor>
</comment>
<evidence type="ECO:0000256" key="7">
    <source>
        <dbReference type="ARBA" id="ARBA00022691"/>
    </source>
</evidence>